<dbReference type="Pfam" id="PF22074">
    <property type="entry name" value="Cep192_D5"/>
    <property type="match status" value="1"/>
</dbReference>
<feature type="domain" description="Cep192/Spd-2-like" evidence="3">
    <location>
        <begin position="848"/>
        <end position="956"/>
    </location>
</feature>
<dbReference type="InterPro" id="IPR013783">
    <property type="entry name" value="Ig-like_fold"/>
</dbReference>
<sequence length="1158" mass="129596">MSKSGIEPKASSTAVKSQDQRSLRNYLRNTRSDETFGSAFSDELTDSNLGTKTLSEMSSNKKNAQMESMYSSFGGQSSLGILELDNMSDIGHSYKRESFQYNIHNNQTALQRRLSQATQARNTLARASSIRNIINKNEVSEQNARTSLTNVTNAFNDMLRGDFINSNSSFSSDDFICGSDFKEKLAETEEINRREFGSLSESRFDFSLEGEKQSNENASFAANYFAAKSIPVEDLSAIFPKQKNCNETFKKELKGNHCSFLVPSNVKNNPEDQQANIGYKTMSSITSWTDSHVSNNLLNLTSLSDISEVLTSKTNSANPKELTEALLSGGFQSLDNLSFISPQKNITNTHETTIELNKSINSETNFEDNNGKNEVCINTSNQYTSNKFNLSNNLNKKQTKTQINNSCKFFLTSKSGYFEDCTLGTSEISENNIDLSNFSILTNNHEVLTDMSFNKSTNISKVVFCNEAIHQDKLNQSNVQDYRKISKILEIGDVCIGTYSQAVITLENRLTIDAKYTLHLLDMSLNHINNSKFVDNKPIGSNVATVFCSDKTCIIPPLSEASFTIGIIPLISGSINIYIQLKSNDVTQEIYRNIQINSIEPQVAWINNSFGSMDFGLLPELSQKSLPIKLLNKGTYQVPIKLILSQDNCDVIQAKAILNPSELWQCYVNILTADFSKSNCKLTGRLQVVLDSVEELSTNYSPLLFCSNLTGCVCLTSISFDQNPLLLQKTGQFLLNGTIEITNNSEIPISLVVQQNNKQCAEFTIQPDEFKLAVNEKVKLKVVFFPSKTINSFNETSICLQVVSSQKQFFFKVNYIESNFEFQQIASPSSRPISPWSTSSSSAVGRLELESTCSSLIWGSVPSNTKSVQIFTLRNRGSHKEKLHLRIKDNKNCFKLISSGENQVSEMKLLLEPMESQKLSVALISTSNEGQAYGQLVLQRQHSDEKRVISLYGYCGHSVIVIRGPFEDNFGNMWLYPNPQLMTSQLSITNSGNTAAFVKIIQENASEDIIHPHEFILKKGETTNVEITIIMSPERLEMLIGQNCSSKVININKITVIYGDEASRMRVSRIWKKNNDKKKTVYLNQQRLDEISNMFNDVNLVDVGHLVDTEKSLSKIWKTGISEDNIVVLMETSNLESLLCDTTTVFSELETTVISRLP</sequence>
<reference evidence="5" key="1">
    <citation type="submission" date="2017-10" db="EMBL/GenBank/DDBJ databases">
        <title>Transcriptome Assembly of Sugarcane Aphid Adults.</title>
        <authorList>
            <person name="Scully E.D."/>
            <person name="Palmer N.A."/>
            <person name="Geib S.M."/>
            <person name="Sarath G."/>
            <person name="Sattler S.E."/>
        </authorList>
    </citation>
    <scope>NUCLEOTIDE SEQUENCE</scope>
    <source>
        <tissue evidence="5">Whole body</tissue>
    </source>
</reference>
<evidence type="ECO:0000259" key="4">
    <source>
        <dbReference type="Pfam" id="PF22074"/>
    </source>
</evidence>
<evidence type="ECO:0000256" key="1">
    <source>
        <dbReference type="SAM" id="MobiDB-lite"/>
    </source>
</evidence>
<gene>
    <name evidence="5" type="primary">CEP192_2</name>
</gene>
<feature type="region of interest" description="Disordered" evidence="1">
    <location>
        <begin position="1"/>
        <end position="22"/>
    </location>
</feature>
<feature type="domain" description="Cep192-like" evidence="4">
    <location>
        <begin position="983"/>
        <end position="1119"/>
    </location>
</feature>
<dbReference type="AlphaFoldDB" id="A0A2H8TDC9"/>
<evidence type="ECO:0000259" key="3">
    <source>
        <dbReference type="Pfam" id="PF22073"/>
    </source>
</evidence>
<dbReference type="Pfam" id="PF22073">
    <property type="entry name" value="Cep192_D4"/>
    <property type="match status" value="1"/>
</dbReference>
<accession>A0A2H8TDC9</accession>
<proteinExistence type="predicted"/>
<dbReference type="InterPro" id="IPR054090">
    <property type="entry name" value="Cep192_Spd-2-like_dom"/>
</dbReference>
<dbReference type="InterPro" id="IPR054086">
    <property type="entry name" value="Cep192-like_D2"/>
</dbReference>
<dbReference type="Pfam" id="PF22064">
    <property type="entry name" value="Cep192_D2"/>
    <property type="match status" value="1"/>
</dbReference>
<dbReference type="InterPro" id="IPR054091">
    <property type="entry name" value="Cep192-like_D5"/>
</dbReference>
<dbReference type="Gene3D" id="2.60.40.10">
    <property type="entry name" value="Immunoglobulins"/>
    <property type="match status" value="3"/>
</dbReference>
<protein>
    <submittedName>
        <fullName evidence="5">Centrosomal protein</fullName>
    </submittedName>
</protein>
<feature type="domain" description="Cep192-like" evidence="2">
    <location>
        <begin position="610"/>
        <end position="647"/>
    </location>
</feature>
<dbReference type="EMBL" id="GFXV01000312">
    <property type="protein sequence ID" value="MBW12117.1"/>
    <property type="molecule type" value="Transcribed_RNA"/>
</dbReference>
<organism evidence="5">
    <name type="scientific">Melanaphis sacchari</name>
    <dbReference type="NCBI Taxonomy" id="742174"/>
    <lineage>
        <taxon>Eukaryota</taxon>
        <taxon>Metazoa</taxon>
        <taxon>Ecdysozoa</taxon>
        <taxon>Arthropoda</taxon>
        <taxon>Hexapoda</taxon>
        <taxon>Insecta</taxon>
        <taxon>Pterygota</taxon>
        <taxon>Neoptera</taxon>
        <taxon>Paraneoptera</taxon>
        <taxon>Hemiptera</taxon>
        <taxon>Sternorrhyncha</taxon>
        <taxon>Aphidomorpha</taxon>
        <taxon>Aphidoidea</taxon>
        <taxon>Aphididae</taxon>
        <taxon>Aphidini</taxon>
        <taxon>Melanaphis</taxon>
    </lineage>
</organism>
<evidence type="ECO:0000313" key="5">
    <source>
        <dbReference type="EMBL" id="MBW12117.1"/>
    </source>
</evidence>
<name>A0A2H8TDC9_9HEMI</name>
<dbReference type="OrthoDB" id="6616708at2759"/>
<evidence type="ECO:0000259" key="2">
    <source>
        <dbReference type="Pfam" id="PF22064"/>
    </source>
</evidence>